<evidence type="ECO:0000256" key="1">
    <source>
        <dbReference type="SAM" id="MobiDB-lite"/>
    </source>
</evidence>
<comment type="caution">
    <text evidence="2">The sequence shown here is derived from an EMBL/GenBank/DDBJ whole genome shotgun (WGS) entry which is preliminary data.</text>
</comment>
<protein>
    <recommendedName>
        <fullName evidence="4">DUF4371 domain-containing protein</fullName>
    </recommendedName>
</protein>
<evidence type="ECO:0008006" key="4">
    <source>
        <dbReference type="Google" id="ProtNLM"/>
    </source>
</evidence>
<dbReference type="AlphaFoldDB" id="A0AAV6UNY6"/>
<reference evidence="2 3" key="1">
    <citation type="journal article" date="2022" name="Nat. Ecol. Evol.">
        <title>A masculinizing supergene underlies an exaggerated male reproductive morph in a spider.</title>
        <authorList>
            <person name="Hendrickx F."/>
            <person name="De Corte Z."/>
            <person name="Sonet G."/>
            <person name="Van Belleghem S.M."/>
            <person name="Kostlbacher S."/>
            <person name="Vangestel C."/>
        </authorList>
    </citation>
    <scope>NUCLEOTIDE SEQUENCE [LARGE SCALE GENOMIC DNA]</scope>
    <source>
        <strain evidence="2">W744_W776</strain>
    </source>
</reference>
<dbReference type="EMBL" id="JAFNEN010000341">
    <property type="protein sequence ID" value="KAG8185300.1"/>
    <property type="molecule type" value="Genomic_DNA"/>
</dbReference>
<dbReference type="PANTHER" id="PTHR37162">
    <property type="entry name" value="HAT FAMILY DIMERISATION DOMAINCONTAINING PROTEIN-RELATED"/>
    <property type="match status" value="1"/>
</dbReference>
<gene>
    <name evidence="2" type="ORF">JTE90_023908</name>
</gene>
<evidence type="ECO:0000313" key="2">
    <source>
        <dbReference type="EMBL" id="KAG8185300.1"/>
    </source>
</evidence>
<dbReference type="PANTHER" id="PTHR37162:SF11">
    <property type="match status" value="1"/>
</dbReference>
<accession>A0AAV6UNY6</accession>
<proteinExistence type="predicted"/>
<name>A0AAV6UNY6_9ARAC</name>
<organism evidence="2 3">
    <name type="scientific">Oedothorax gibbosus</name>
    <dbReference type="NCBI Taxonomy" id="931172"/>
    <lineage>
        <taxon>Eukaryota</taxon>
        <taxon>Metazoa</taxon>
        <taxon>Ecdysozoa</taxon>
        <taxon>Arthropoda</taxon>
        <taxon>Chelicerata</taxon>
        <taxon>Arachnida</taxon>
        <taxon>Araneae</taxon>
        <taxon>Araneomorphae</taxon>
        <taxon>Entelegynae</taxon>
        <taxon>Araneoidea</taxon>
        <taxon>Linyphiidae</taxon>
        <taxon>Erigoninae</taxon>
        <taxon>Oedothorax</taxon>
    </lineage>
</organism>
<dbReference type="SUPFAM" id="SSF53098">
    <property type="entry name" value="Ribonuclease H-like"/>
    <property type="match status" value="1"/>
</dbReference>
<dbReference type="InterPro" id="IPR012337">
    <property type="entry name" value="RNaseH-like_sf"/>
</dbReference>
<dbReference type="Proteomes" id="UP000827092">
    <property type="component" value="Unassembled WGS sequence"/>
</dbReference>
<keyword evidence="3" id="KW-1185">Reference proteome</keyword>
<evidence type="ECO:0000313" key="3">
    <source>
        <dbReference type="Proteomes" id="UP000827092"/>
    </source>
</evidence>
<sequence>MPPKSYKVIDTWFKKKDKNGHPYSEWCKKLNDEEIQCIVCNKKIACISKGWQAVTQHENSSVHKEEAAVKLSKTQLLVSPRNIGVSCGIQSAVSLQEPTVLDTGKSLQLCHSREEACKAELIWAMKMVQSNISTTFVEDITEVFKTMFTTIPQGFSLGRTKLTYLITEALRPFFRNVLIEDAKKSFYTLLFDETTNNAGKKELQFMIRFWSTEENEVVCKHLCSVYLGHATADIIVKEIEEVLSKHGLSIKKLIMISSDGLKVNKKVLKLMDEVMIENRGQGLVNIGTCNLHIADNSFQKGLEEYGEAACDLVVDLYNFFKKFPSRWEDFEAIQAKKDVPSHTLLKHSSTRWLTAGEACARVIEQWEAIIEYFLKKKAELLKRQNIEKQELLLKEQAMKADLEEKKKSIKDLEVKALATSKDKKEVGKSALSLFKEANERLKQGIKDNDLNSVRVAQGMLEGAEKLREKEKEHEEKEEKLNRIVNKESQI</sequence>
<feature type="region of interest" description="Disordered" evidence="1">
    <location>
        <begin position="465"/>
        <end position="490"/>
    </location>
</feature>